<dbReference type="AlphaFoldDB" id="A0A543CG43"/>
<evidence type="ECO:0000313" key="1">
    <source>
        <dbReference type="EMBL" id="TQL96053.1"/>
    </source>
</evidence>
<evidence type="ECO:0000313" key="2">
    <source>
        <dbReference type="Proteomes" id="UP000316096"/>
    </source>
</evidence>
<sequence>MVARHYALTEEEMALDQRAVVRHASVAELMGKLPQLPEDFSFGADIDEAHRVLLESHATREERQAALLRWLGSSQPCLFARLAAKEARGLNASKGLSFDIVWLDDDDIERGEEHLRTVIQQGRMAWKDRAERGDTSAFLIVFNSRRLAYAVPGDELVELSLRLAGLYLVEVPRIAADSVYTEAVPLRDNEGRPGLFKASTQLFYSSAHLMRNHDRRVPGGLLFSVVSPGHYARSLVLRGLADDHEKAVEFVRLTAHRSIGNGGFHHPGRLSSSWHNPPPGSCPAGESTRVRSRFIDPDLFSATYQPDVLVPREVMSDGVPRLSEHRPEDIWNALHLEYISTKPAPPGDPDFGWFNEMPIDDCAKYHNPWPPRQAENSREFNY</sequence>
<dbReference type="Proteomes" id="UP000316096">
    <property type="component" value="Unassembled WGS sequence"/>
</dbReference>
<protein>
    <submittedName>
        <fullName evidence="1">Uncharacterized protein</fullName>
    </submittedName>
</protein>
<keyword evidence="2" id="KW-1185">Reference proteome</keyword>
<reference evidence="1 2" key="1">
    <citation type="submission" date="2019-06" db="EMBL/GenBank/DDBJ databases">
        <title>Sequencing the genomes of 1000 actinobacteria strains.</title>
        <authorList>
            <person name="Klenk H.-P."/>
        </authorList>
    </citation>
    <scope>NUCLEOTIDE SEQUENCE [LARGE SCALE GENOMIC DNA]</scope>
    <source>
        <strain evidence="1 2">DSM 102200</strain>
    </source>
</reference>
<gene>
    <name evidence="1" type="ORF">FB559_1572</name>
</gene>
<organism evidence="1 2">
    <name type="scientific">Actinoallomurus bryophytorum</name>
    <dbReference type="NCBI Taxonomy" id="1490222"/>
    <lineage>
        <taxon>Bacteria</taxon>
        <taxon>Bacillati</taxon>
        <taxon>Actinomycetota</taxon>
        <taxon>Actinomycetes</taxon>
        <taxon>Streptosporangiales</taxon>
        <taxon>Thermomonosporaceae</taxon>
        <taxon>Actinoallomurus</taxon>
    </lineage>
</organism>
<dbReference type="EMBL" id="VFOZ01000001">
    <property type="protein sequence ID" value="TQL96053.1"/>
    <property type="molecule type" value="Genomic_DNA"/>
</dbReference>
<accession>A0A543CG43</accession>
<name>A0A543CG43_9ACTN</name>
<proteinExistence type="predicted"/>
<comment type="caution">
    <text evidence="1">The sequence shown here is derived from an EMBL/GenBank/DDBJ whole genome shotgun (WGS) entry which is preliminary data.</text>
</comment>